<keyword evidence="2" id="KW-0472">Membrane</keyword>
<name>A0ABP4LU43_9ACTN</name>
<keyword evidence="2" id="KW-1133">Transmembrane helix</keyword>
<evidence type="ECO:0000313" key="3">
    <source>
        <dbReference type="EMBL" id="GAA1531644.1"/>
    </source>
</evidence>
<accession>A0ABP4LU43</accession>
<comment type="caution">
    <text evidence="3">The sequence shown here is derived from an EMBL/GenBank/DDBJ whole genome shotgun (WGS) entry which is preliminary data.</text>
</comment>
<gene>
    <name evidence="3" type="ORF">GCM10009741_37330</name>
</gene>
<feature type="compositionally biased region" description="Polar residues" evidence="1">
    <location>
        <begin position="290"/>
        <end position="300"/>
    </location>
</feature>
<keyword evidence="4" id="KW-1185">Reference proteome</keyword>
<feature type="region of interest" description="Disordered" evidence="1">
    <location>
        <begin position="281"/>
        <end position="300"/>
    </location>
</feature>
<dbReference type="EMBL" id="BAAANC010000002">
    <property type="protein sequence ID" value="GAA1531644.1"/>
    <property type="molecule type" value="Genomic_DNA"/>
</dbReference>
<sequence length="369" mass="38515">MNDPAETLVTRSLESHAGSAPSDATLLGTVHRRLRRRRRARTAGAAVLACAAVAVVGVGIHSLVRPEVAPAPSVAQPPAGWHWESYANVEVQVPDAWTEINAGHLATCPKEKARMAGWVGRPSMLPGIAMGCGVFVGGGVDVGAPANRVPYVLFDFNAAPGVTRYDAGWTKEVRAVGALKVEVFGTDDAVRERVLASARVIEGADSNGCAPTHPVATQPSYRPAGDGLASVGTVESIGICAYNSTPYPRVPPLLASAGLTGDQAREVGAALLDAPLPDIAATSEDETGRTPLSSTHSSRCATSDNEVLVLQVRGDRGEQEVVVRLDSCGPLDTNDGQRIRLLTKASAGPLLDAVGRPEERGPLLTRLLK</sequence>
<keyword evidence="2" id="KW-0812">Transmembrane</keyword>
<dbReference type="RefSeq" id="WP_344175557.1">
    <property type="nucleotide sequence ID" value="NZ_BAAANC010000002.1"/>
</dbReference>
<evidence type="ECO:0000256" key="2">
    <source>
        <dbReference type="SAM" id="Phobius"/>
    </source>
</evidence>
<evidence type="ECO:0000256" key="1">
    <source>
        <dbReference type="SAM" id="MobiDB-lite"/>
    </source>
</evidence>
<reference evidence="4" key="1">
    <citation type="journal article" date="2019" name="Int. J. Syst. Evol. Microbiol.">
        <title>The Global Catalogue of Microorganisms (GCM) 10K type strain sequencing project: providing services to taxonomists for standard genome sequencing and annotation.</title>
        <authorList>
            <consortium name="The Broad Institute Genomics Platform"/>
            <consortium name="The Broad Institute Genome Sequencing Center for Infectious Disease"/>
            <person name="Wu L."/>
            <person name="Ma J."/>
        </authorList>
    </citation>
    <scope>NUCLEOTIDE SEQUENCE [LARGE SCALE GENOMIC DNA]</scope>
    <source>
        <strain evidence="4">JCM 14303</strain>
    </source>
</reference>
<proteinExistence type="predicted"/>
<evidence type="ECO:0000313" key="4">
    <source>
        <dbReference type="Proteomes" id="UP001500363"/>
    </source>
</evidence>
<feature type="region of interest" description="Disordered" evidence="1">
    <location>
        <begin position="1"/>
        <end position="21"/>
    </location>
</feature>
<protein>
    <submittedName>
        <fullName evidence="3">Uncharacterized protein</fullName>
    </submittedName>
</protein>
<feature type="transmembrane region" description="Helical" evidence="2">
    <location>
        <begin position="42"/>
        <end position="64"/>
    </location>
</feature>
<organism evidence="3 4">
    <name type="scientific">Kribbella lupini</name>
    <dbReference type="NCBI Taxonomy" id="291602"/>
    <lineage>
        <taxon>Bacteria</taxon>
        <taxon>Bacillati</taxon>
        <taxon>Actinomycetota</taxon>
        <taxon>Actinomycetes</taxon>
        <taxon>Propionibacteriales</taxon>
        <taxon>Kribbellaceae</taxon>
        <taxon>Kribbella</taxon>
    </lineage>
</organism>
<dbReference type="Proteomes" id="UP001500363">
    <property type="component" value="Unassembled WGS sequence"/>
</dbReference>